<feature type="compositionally biased region" description="Acidic residues" evidence="1">
    <location>
        <begin position="552"/>
        <end position="570"/>
    </location>
</feature>
<dbReference type="Gene3D" id="3.80.10.10">
    <property type="entry name" value="Ribonuclease Inhibitor"/>
    <property type="match status" value="1"/>
</dbReference>
<evidence type="ECO:0000313" key="2">
    <source>
        <dbReference type="EMBL" id="KAF5315830.1"/>
    </source>
</evidence>
<organism evidence="2 3">
    <name type="scientific">Ephemerocybe angulata</name>
    <dbReference type="NCBI Taxonomy" id="980116"/>
    <lineage>
        <taxon>Eukaryota</taxon>
        <taxon>Fungi</taxon>
        <taxon>Dikarya</taxon>
        <taxon>Basidiomycota</taxon>
        <taxon>Agaricomycotina</taxon>
        <taxon>Agaricomycetes</taxon>
        <taxon>Agaricomycetidae</taxon>
        <taxon>Agaricales</taxon>
        <taxon>Agaricineae</taxon>
        <taxon>Psathyrellaceae</taxon>
        <taxon>Ephemerocybe</taxon>
    </lineage>
</organism>
<protein>
    <recommendedName>
        <fullName evidence="4">F-box domain-containing protein</fullName>
    </recommendedName>
</protein>
<dbReference type="OrthoDB" id="3172239at2759"/>
<dbReference type="EMBL" id="JAACJK010000220">
    <property type="protein sequence ID" value="KAF5315830.1"/>
    <property type="molecule type" value="Genomic_DNA"/>
</dbReference>
<dbReference type="Proteomes" id="UP000541558">
    <property type="component" value="Unassembled WGS sequence"/>
</dbReference>
<feature type="region of interest" description="Disordered" evidence="1">
    <location>
        <begin position="543"/>
        <end position="570"/>
    </location>
</feature>
<dbReference type="AlphaFoldDB" id="A0A8H5B310"/>
<accession>A0A8H5B310</accession>
<feature type="compositionally biased region" description="Acidic residues" evidence="1">
    <location>
        <begin position="1"/>
        <end position="13"/>
    </location>
</feature>
<evidence type="ECO:0008006" key="4">
    <source>
        <dbReference type="Google" id="ProtNLM"/>
    </source>
</evidence>
<evidence type="ECO:0000313" key="3">
    <source>
        <dbReference type="Proteomes" id="UP000541558"/>
    </source>
</evidence>
<name>A0A8H5B310_9AGAR</name>
<dbReference type="SUPFAM" id="SSF52047">
    <property type="entry name" value="RNI-like"/>
    <property type="match status" value="1"/>
</dbReference>
<proteinExistence type="predicted"/>
<dbReference type="InterPro" id="IPR032675">
    <property type="entry name" value="LRR_dom_sf"/>
</dbReference>
<keyword evidence="3" id="KW-1185">Reference proteome</keyword>
<sequence>MLQDQPETEESSVPEEPPGGLRQSVGRRKAKGRYNTTPFSNRLPAEILSSIFLILASTIASQFLLTPWLRRGRTSWIYVTHVCRYWREVALDCATLWSNLLFFDPSLTEAMLSRSKDAPLSFALTHYHSASRFKDVLPKILSKTDRLLSVEIDNGINAAILDNFSRSAPILEKLALSCYLSHPTVNLTSTFLQGGAPSLKHLVLRRFKIESWNILPLGPRLTHLEIVAPTVQRPSAPKFIASFQAMPYLQTLILQDLLPEDEYPIDPVSNTICPPPFPALRRLKIIDTFDEVTDFFGAVDLPETATLSLTFPDSLSFDEELLEDFLTNLEESWQGLGSGVQKLVIHEDYEAPRMEFDFYAQDSGETSKTGPKLVIIVQEWSIAIGMDDIIVAFTAGMDLSPLQTLHLSNLQTTVITSDMWIRAFSLFEHLEVVEFRDICLWDFFEALGLDPAVQDGPQEEGGPQYAPHFPALTTIKFEGVNFNAQALFSRGFMLLAMDVGIRRESYPAIAIVVSRCTNFTLADLSELESMGIDVKWDRHVEMSEGDGTGFPGDDDEDWEDVDDENDYDEQ</sequence>
<reference evidence="2 3" key="1">
    <citation type="journal article" date="2020" name="ISME J.">
        <title>Uncovering the hidden diversity of litter-decomposition mechanisms in mushroom-forming fungi.</title>
        <authorList>
            <person name="Floudas D."/>
            <person name="Bentzer J."/>
            <person name="Ahren D."/>
            <person name="Johansson T."/>
            <person name="Persson P."/>
            <person name="Tunlid A."/>
        </authorList>
    </citation>
    <scope>NUCLEOTIDE SEQUENCE [LARGE SCALE GENOMIC DNA]</scope>
    <source>
        <strain evidence="2 3">CBS 175.51</strain>
    </source>
</reference>
<feature type="region of interest" description="Disordered" evidence="1">
    <location>
        <begin position="1"/>
        <end position="33"/>
    </location>
</feature>
<comment type="caution">
    <text evidence="2">The sequence shown here is derived from an EMBL/GenBank/DDBJ whole genome shotgun (WGS) entry which is preliminary data.</text>
</comment>
<gene>
    <name evidence="2" type="ORF">D9611_004989</name>
</gene>
<evidence type="ECO:0000256" key="1">
    <source>
        <dbReference type="SAM" id="MobiDB-lite"/>
    </source>
</evidence>